<feature type="transmembrane region" description="Helical" evidence="3">
    <location>
        <begin position="12"/>
        <end position="33"/>
    </location>
</feature>
<keyword evidence="3" id="KW-0472">Membrane</keyword>
<feature type="transmembrane region" description="Helical" evidence="3">
    <location>
        <begin position="288"/>
        <end position="308"/>
    </location>
</feature>
<feature type="coiled-coil region" evidence="2">
    <location>
        <begin position="410"/>
        <end position="462"/>
    </location>
</feature>
<name>A0ABN0X969_9ALTE</name>
<dbReference type="InterPro" id="IPR043128">
    <property type="entry name" value="Rev_trsase/Diguanyl_cyclase"/>
</dbReference>
<reference evidence="5 6" key="1">
    <citation type="journal article" date="2019" name="Int. J. Syst. Evol. Microbiol.">
        <title>The Global Catalogue of Microorganisms (GCM) 10K type strain sequencing project: providing services to taxonomists for standard genome sequencing and annotation.</title>
        <authorList>
            <consortium name="The Broad Institute Genomics Platform"/>
            <consortium name="The Broad Institute Genome Sequencing Center for Infectious Disease"/>
            <person name="Wu L."/>
            <person name="Ma J."/>
        </authorList>
    </citation>
    <scope>NUCLEOTIDE SEQUENCE [LARGE SCALE GENOMIC DNA]</scope>
    <source>
        <strain evidence="5 6">JCM 13378</strain>
    </source>
</reference>
<dbReference type="InterPro" id="IPR011623">
    <property type="entry name" value="7TMR_DISM_rcpt_extracell_dom1"/>
</dbReference>
<proteinExistence type="predicted"/>
<keyword evidence="3" id="KW-1133">Transmembrane helix</keyword>
<dbReference type="InterPro" id="IPR029787">
    <property type="entry name" value="Nucleotide_cyclase"/>
</dbReference>
<organism evidence="5 6">
    <name type="scientific">Bowmanella denitrificans</name>
    <dbReference type="NCBI Taxonomy" id="366582"/>
    <lineage>
        <taxon>Bacteria</taxon>
        <taxon>Pseudomonadati</taxon>
        <taxon>Pseudomonadota</taxon>
        <taxon>Gammaproteobacteria</taxon>
        <taxon>Alteromonadales</taxon>
        <taxon>Alteromonadaceae</taxon>
        <taxon>Bowmanella</taxon>
    </lineage>
</organism>
<feature type="transmembrane region" description="Helical" evidence="3">
    <location>
        <begin position="220"/>
        <end position="245"/>
    </location>
</feature>
<evidence type="ECO:0000313" key="5">
    <source>
        <dbReference type="EMBL" id="GAA0358403.1"/>
    </source>
</evidence>
<dbReference type="Pfam" id="PF07695">
    <property type="entry name" value="7TMR-DISM_7TM"/>
    <property type="match status" value="1"/>
</dbReference>
<dbReference type="SMART" id="SM00267">
    <property type="entry name" value="GGDEF"/>
    <property type="match status" value="1"/>
</dbReference>
<keyword evidence="6" id="KW-1185">Reference proteome</keyword>
<dbReference type="EC" id="2.7.7.65" evidence="1"/>
<dbReference type="NCBIfam" id="TIGR00254">
    <property type="entry name" value="GGDEF"/>
    <property type="match status" value="1"/>
</dbReference>
<keyword evidence="3" id="KW-0812">Transmembrane</keyword>
<evidence type="ECO:0000259" key="4">
    <source>
        <dbReference type="PROSITE" id="PS50887"/>
    </source>
</evidence>
<keyword evidence="2" id="KW-0175">Coiled coil</keyword>
<dbReference type="InterPro" id="IPR050469">
    <property type="entry name" value="Diguanylate_Cyclase"/>
</dbReference>
<feature type="transmembrane region" description="Helical" evidence="3">
    <location>
        <begin position="314"/>
        <end position="333"/>
    </location>
</feature>
<dbReference type="Pfam" id="PF00990">
    <property type="entry name" value="GGDEF"/>
    <property type="match status" value="1"/>
</dbReference>
<evidence type="ECO:0000256" key="3">
    <source>
        <dbReference type="SAM" id="Phobius"/>
    </source>
</evidence>
<feature type="transmembrane region" description="Helical" evidence="3">
    <location>
        <begin position="257"/>
        <end position="276"/>
    </location>
</feature>
<comment type="caution">
    <text evidence="5">The sequence shown here is derived from an EMBL/GenBank/DDBJ whole genome shotgun (WGS) entry which is preliminary data.</text>
</comment>
<feature type="transmembrane region" description="Helical" evidence="3">
    <location>
        <begin position="340"/>
        <end position="360"/>
    </location>
</feature>
<dbReference type="SUPFAM" id="SSF55073">
    <property type="entry name" value="Nucleotide cyclase"/>
    <property type="match status" value="1"/>
</dbReference>
<protein>
    <recommendedName>
        <fullName evidence="1">diguanylate cyclase</fullName>
        <ecNumber evidence="1">2.7.7.65</ecNumber>
    </recommendedName>
</protein>
<dbReference type="EMBL" id="BAAAEI010000012">
    <property type="protein sequence ID" value="GAA0358403.1"/>
    <property type="molecule type" value="Genomic_DNA"/>
</dbReference>
<dbReference type="Gene3D" id="2.60.40.2380">
    <property type="match status" value="1"/>
</dbReference>
<sequence length="626" mass="70955">MDSLNGIQLRRRWLWLYGVLAVLIVFVAAIKVMQAVAGTQPLQSIGRGVEFLLDDSQALGIDEVLQSSNLQWQTEQSQQLSFGMRSAPLWLKLQLPQLDARDQWLLEVDYALLDELEVWFFQGQRLLSDYVTGDTLPFRSRDISTEKFLFPVPDSSEPITLIIRAKTSGSLKLPLNLWNAGQYLVYAGEHNLLMGCFFGVLAAMALSNFFFFVTTRYSNFLVYCGYVVFLSLTLLTLHGIGYKYLWPEDIWLQGRSVVLFANATMGFAIIFTRELLQVRKYGQWLDRGLLVCAALYLAGLLLGLFLPYWLMIKVFLLVLMVSVVYICGLALWLSGKGIEIARIYALAWFTLLISALVAGLENLDLIDLNIGSHYLLMVGALIESILLALVLAINYNQQREATFAAQSLALEQAKQSREMQEKAQEELEYSVQERTLELEIALRELSEKNRELEERNTQDALTSIRNRRYFDKKYIAEIRCSRREQTQFSVAMLDIDHFKSINDQYGHLVGDECIRMVAKLIADHLRRPADDVCRYGGEEFALLLPNTDADGAWQLLEQIRQTMQDTPVHTPAGAIHLTISGGFASNIVSMDGDEMALLSQADQALYQAKQAGRNQIRSYSQESSHV</sequence>
<dbReference type="PANTHER" id="PTHR45138:SF24">
    <property type="entry name" value="DIGUANYLATE CYCLASE DGCC-RELATED"/>
    <property type="match status" value="1"/>
</dbReference>
<evidence type="ECO:0000313" key="6">
    <source>
        <dbReference type="Proteomes" id="UP001501757"/>
    </source>
</evidence>
<evidence type="ECO:0000256" key="2">
    <source>
        <dbReference type="SAM" id="Coils"/>
    </source>
</evidence>
<dbReference type="InterPro" id="IPR011622">
    <property type="entry name" value="7TMR_DISM_rcpt_extracell_dom2"/>
</dbReference>
<feature type="domain" description="GGDEF" evidence="4">
    <location>
        <begin position="486"/>
        <end position="621"/>
    </location>
</feature>
<dbReference type="InterPro" id="IPR000160">
    <property type="entry name" value="GGDEF_dom"/>
</dbReference>
<evidence type="ECO:0000256" key="1">
    <source>
        <dbReference type="ARBA" id="ARBA00012528"/>
    </source>
</evidence>
<dbReference type="Gene3D" id="3.30.70.270">
    <property type="match status" value="1"/>
</dbReference>
<feature type="transmembrane region" description="Helical" evidence="3">
    <location>
        <begin position="192"/>
        <end position="213"/>
    </location>
</feature>
<dbReference type="CDD" id="cd01949">
    <property type="entry name" value="GGDEF"/>
    <property type="match status" value="1"/>
</dbReference>
<gene>
    <name evidence="5" type="ORF">GCM10009092_23270</name>
</gene>
<dbReference type="PANTHER" id="PTHR45138">
    <property type="entry name" value="REGULATORY COMPONENTS OF SENSORY TRANSDUCTION SYSTEM"/>
    <property type="match status" value="1"/>
</dbReference>
<dbReference type="Pfam" id="PF07696">
    <property type="entry name" value="7TMR-DISMED2"/>
    <property type="match status" value="1"/>
</dbReference>
<dbReference type="Proteomes" id="UP001501757">
    <property type="component" value="Unassembled WGS sequence"/>
</dbReference>
<accession>A0ABN0X969</accession>
<dbReference type="PROSITE" id="PS50887">
    <property type="entry name" value="GGDEF"/>
    <property type="match status" value="1"/>
</dbReference>
<feature type="transmembrane region" description="Helical" evidence="3">
    <location>
        <begin position="372"/>
        <end position="393"/>
    </location>
</feature>